<dbReference type="AlphaFoldDB" id="A0A9W9G8A2"/>
<name>A0A9W9G8A2_9EURO</name>
<feature type="domain" description="AB hydrolase-1" evidence="2">
    <location>
        <begin position="31"/>
        <end position="253"/>
    </location>
</feature>
<evidence type="ECO:0000259" key="2">
    <source>
        <dbReference type="Pfam" id="PF12697"/>
    </source>
</evidence>
<dbReference type="OrthoDB" id="8119704at2759"/>
<feature type="region of interest" description="Disordered" evidence="1">
    <location>
        <begin position="1"/>
        <end position="21"/>
    </location>
</feature>
<feature type="compositionally biased region" description="Polar residues" evidence="1">
    <location>
        <begin position="1"/>
        <end position="13"/>
    </location>
</feature>
<proteinExistence type="predicted"/>
<dbReference type="GO" id="GO:0072330">
    <property type="term" value="P:monocarboxylic acid biosynthetic process"/>
    <property type="evidence" value="ECO:0007669"/>
    <property type="project" value="UniProtKB-ARBA"/>
</dbReference>
<reference evidence="3" key="1">
    <citation type="submission" date="2022-11" db="EMBL/GenBank/DDBJ databases">
        <authorList>
            <person name="Petersen C."/>
        </authorList>
    </citation>
    <scope>NUCLEOTIDE SEQUENCE</scope>
    <source>
        <strain evidence="3">IBT 30069</strain>
    </source>
</reference>
<dbReference type="InterPro" id="IPR000073">
    <property type="entry name" value="AB_hydrolase_1"/>
</dbReference>
<dbReference type="EMBL" id="JAPQKH010000002">
    <property type="protein sequence ID" value="KAJ5113703.1"/>
    <property type="molecule type" value="Genomic_DNA"/>
</dbReference>
<reference evidence="3" key="2">
    <citation type="journal article" date="2023" name="IMA Fungus">
        <title>Comparative genomic study of the Penicillium genus elucidates a diverse pangenome and 15 lateral gene transfer events.</title>
        <authorList>
            <person name="Petersen C."/>
            <person name="Sorensen T."/>
            <person name="Nielsen M.R."/>
            <person name="Sondergaard T.E."/>
            <person name="Sorensen J.L."/>
            <person name="Fitzpatrick D.A."/>
            <person name="Frisvad J.C."/>
            <person name="Nielsen K.L."/>
        </authorList>
    </citation>
    <scope>NUCLEOTIDE SEQUENCE</scope>
    <source>
        <strain evidence="3">IBT 30069</strain>
    </source>
</reference>
<keyword evidence="4" id="KW-1185">Reference proteome</keyword>
<evidence type="ECO:0000313" key="4">
    <source>
        <dbReference type="Proteomes" id="UP001149165"/>
    </source>
</evidence>
<evidence type="ECO:0000313" key="3">
    <source>
        <dbReference type="EMBL" id="KAJ5113703.1"/>
    </source>
</evidence>
<protein>
    <recommendedName>
        <fullName evidence="2">AB hydrolase-1 domain-containing protein</fullName>
    </recommendedName>
</protein>
<dbReference type="InterPro" id="IPR050228">
    <property type="entry name" value="Carboxylesterase_BioH"/>
</dbReference>
<dbReference type="GO" id="GO:0017000">
    <property type="term" value="P:antibiotic biosynthetic process"/>
    <property type="evidence" value="ECO:0007669"/>
    <property type="project" value="UniProtKB-ARBA"/>
</dbReference>
<accession>A0A9W9G8A2</accession>
<dbReference type="Proteomes" id="UP001149165">
    <property type="component" value="Unassembled WGS sequence"/>
</dbReference>
<comment type="caution">
    <text evidence="3">The sequence shown here is derived from an EMBL/GenBank/DDBJ whole genome shotgun (WGS) entry which is preliminary data.</text>
</comment>
<organism evidence="3 4">
    <name type="scientific">Penicillium angulare</name>
    <dbReference type="NCBI Taxonomy" id="116970"/>
    <lineage>
        <taxon>Eukaryota</taxon>
        <taxon>Fungi</taxon>
        <taxon>Dikarya</taxon>
        <taxon>Ascomycota</taxon>
        <taxon>Pezizomycotina</taxon>
        <taxon>Eurotiomycetes</taxon>
        <taxon>Eurotiomycetidae</taxon>
        <taxon>Eurotiales</taxon>
        <taxon>Aspergillaceae</taxon>
        <taxon>Penicillium</taxon>
    </lineage>
</organism>
<dbReference type="Gene3D" id="3.40.50.1820">
    <property type="entry name" value="alpha/beta hydrolase"/>
    <property type="match status" value="1"/>
</dbReference>
<dbReference type="SUPFAM" id="SSF53474">
    <property type="entry name" value="alpha/beta-Hydrolases"/>
    <property type="match status" value="1"/>
</dbReference>
<dbReference type="InterPro" id="IPR029058">
    <property type="entry name" value="AB_hydrolase_fold"/>
</dbReference>
<dbReference type="Pfam" id="PF12697">
    <property type="entry name" value="Abhydrolase_6"/>
    <property type="match status" value="1"/>
</dbReference>
<sequence length="272" mass="29706">MAPTTSAKASEPQSAPELYHESENPAGQETILFIHGACGSGSEWKDVIPHLLLEGFHILVPDLPAHGKSVSIQPFTLDLSAQLILELIDKHAKNGRAHVVGLSLGAHIVARIAELAKPTQISSLMASGYNTIPKPSYLRSILTVPTFCAHHLISFVMSPKKELAQVQNGESGYGLISEVAKIIFDPRVLGEFRGKTLVICAADKNSWLARDKPESAKEFFEKIVDAKESGSRVVAHYAIRHAWHVEEPKLFADTVSTWVKGEALDDAFEDIE</sequence>
<dbReference type="PANTHER" id="PTHR43194">
    <property type="entry name" value="HYDROLASE ALPHA/BETA FOLD FAMILY"/>
    <property type="match status" value="1"/>
</dbReference>
<gene>
    <name evidence="3" type="ORF">N7456_002237</name>
</gene>
<evidence type="ECO:0000256" key="1">
    <source>
        <dbReference type="SAM" id="MobiDB-lite"/>
    </source>
</evidence>
<dbReference type="PANTHER" id="PTHR43194:SF2">
    <property type="entry name" value="PEROXISOMAL MEMBRANE PROTEIN LPX1"/>
    <property type="match status" value="1"/>
</dbReference>